<gene>
    <name evidence="4" type="ORF">CTER_3062</name>
</gene>
<dbReference type="GO" id="GO:0032787">
    <property type="term" value="P:monocarboxylic acid metabolic process"/>
    <property type="evidence" value="ECO:0007669"/>
    <property type="project" value="UniProtKB-ARBA"/>
</dbReference>
<evidence type="ECO:0000313" key="4">
    <source>
        <dbReference type="EMBL" id="EMS71222.1"/>
    </source>
</evidence>
<accession>S0FI21</accession>
<evidence type="ECO:0000256" key="3">
    <source>
        <dbReference type="ARBA" id="ARBA00023221"/>
    </source>
</evidence>
<organism evidence="4 5">
    <name type="scientific">Ruminiclostridium cellobioparum subsp. termitidis CT1112</name>
    <dbReference type="NCBI Taxonomy" id="1195236"/>
    <lineage>
        <taxon>Bacteria</taxon>
        <taxon>Bacillati</taxon>
        <taxon>Bacillota</taxon>
        <taxon>Clostridia</taxon>
        <taxon>Eubacteriales</taxon>
        <taxon>Oscillospiraceae</taxon>
        <taxon>Ruminiclostridium</taxon>
    </lineage>
</organism>
<dbReference type="InterPro" id="IPR002347">
    <property type="entry name" value="SDR_fam"/>
</dbReference>
<dbReference type="EMBL" id="AORV01000042">
    <property type="protein sequence ID" value="EMS71222.1"/>
    <property type="molecule type" value="Genomic_DNA"/>
</dbReference>
<reference evidence="4 5" key="1">
    <citation type="journal article" date="2013" name="Genome Announc.">
        <title>Draft Genome Sequence of the Cellulolytic, Mesophilic, Anaerobic Bacterium Clostridium termitidis Strain CT1112 (DSM 5398).</title>
        <authorList>
            <person name="Lal S."/>
            <person name="Ramachandran U."/>
            <person name="Zhang X."/>
            <person name="Munir R."/>
            <person name="Sparling R."/>
            <person name="Levin D.B."/>
        </authorList>
    </citation>
    <scope>NUCLEOTIDE SEQUENCE [LARGE SCALE GENOMIC DNA]</scope>
    <source>
        <strain evidence="4 5">CT1112</strain>
    </source>
</reference>
<dbReference type="eggNOG" id="COG1028">
    <property type="taxonomic scope" value="Bacteria"/>
</dbReference>
<comment type="similarity">
    <text evidence="1">Belongs to the short-chain dehydrogenases/reductases (SDR) family.</text>
</comment>
<dbReference type="PANTHER" id="PTHR42879">
    <property type="entry name" value="3-OXOACYL-(ACYL-CARRIER-PROTEIN) REDUCTASE"/>
    <property type="match status" value="1"/>
</dbReference>
<dbReference type="FunFam" id="3.40.50.720:FF:000173">
    <property type="entry name" value="3-oxoacyl-[acyl-carrier protein] reductase"/>
    <property type="match status" value="1"/>
</dbReference>
<keyword evidence="2 4" id="KW-0560">Oxidoreductase</keyword>
<dbReference type="PATRIC" id="fig|1195236.3.peg.3287"/>
<dbReference type="Gene3D" id="3.40.50.720">
    <property type="entry name" value="NAD(P)-binding Rossmann-like Domain"/>
    <property type="match status" value="1"/>
</dbReference>
<evidence type="ECO:0000313" key="5">
    <source>
        <dbReference type="Proteomes" id="UP000014155"/>
    </source>
</evidence>
<proteinExistence type="inferred from homology"/>
<dbReference type="AlphaFoldDB" id="S0FI21"/>
<dbReference type="Pfam" id="PF13561">
    <property type="entry name" value="adh_short_C2"/>
    <property type="match status" value="1"/>
</dbReference>
<evidence type="ECO:0000256" key="2">
    <source>
        <dbReference type="ARBA" id="ARBA00023002"/>
    </source>
</evidence>
<dbReference type="PRINTS" id="PR00081">
    <property type="entry name" value="GDHRDH"/>
</dbReference>
<dbReference type="Proteomes" id="UP000014155">
    <property type="component" value="Unassembled WGS sequence"/>
</dbReference>
<keyword evidence="3" id="KW-0753">Steroid metabolism</keyword>
<dbReference type="GO" id="GO:0008202">
    <property type="term" value="P:steroid metabolic process"/>
    <property type="evidence" value="ECO:0007669"/>
    <property type="project" value="UniProtKB-KW"/>
</dbReference>
<dbReference type="NCBIfam" id="NF005559">
    <property type="entry name" value="PRK07231.1"/>
    <property type="match status" value="1"/>
</dbReference>
<dbReference type="PANTHER" id="PTHR42879:SF2">
    <property type="entry name" value="3-OXOACYL-[ACYL-CARRIER-PROTEIN] REDUCTASE FABG"/>
    <property type="match status" value="1"/>
</dbReference>
<keyword evidence="3" id="KW-0443">Lipid metabolism</keyword>
<sequence length="244" mass="26156">MGQTVLVTGASRGIGQDIARLFAARDYNVAINYNTSSQEAECLLEELQKADCRAIAVQADVSQEEQVENMLNSINKCFGDIDILINNAGIARQQLFTDISSGEWDRMFEVNVKGMFLCARGVLPAMIRKQRGKIINISSIWGIAGASCEVLYSSTKAAVIGMTKALAKELGPSNIQVNCVAPGVIATDMNSGLDQAAIEDLKDQTPLGVIGRGIDVAETVYFLASDRSDFITGQVISPNGGFLI</sequence>
<keyword evidence="5" id="KW-1185">Reference proteome</keyword>
<dbReference type="PRINTS" id="PR00080">
    <property type="entry name" value="SDRFAMILY"/>
</dbReference>
<dbReference type="InterPro" id="IPR036291">
    <property type="entry name" value="NAD(P)-bd_dom_sf"/>
</dbReference>
<dbReference type="InterPro" id="IPR020904">
    <property type="entry name" value="Sc_DH/Rdtase_CS"/>
</dbReference>
<name>S0FI21_RUMCE</name>
<dbReference type="STRING" id="1195236.CTER_3062"/>
<dbReference type="GO" id="GO:0004316">
    <property type="term" value="F:3-oxoacyl-[acyl-carrier-protein] reductase (NADPH) activity"/>
    <property type="evidence" value="ECO:0007669"/>
    <property type="project" value="UniProtKB-EC"/>
</dbReference>
<dbReference type="PROSITE" id="PS00061">
    <property type="entry name" value="ADH_SHORT"/>
    <property type="match status" value="1"/>
</dbReference>
<comment type="caution">
    <text evidence="4">The sequence shown here is derived from an EMBL/GenBank/DDBJ whole genome shotgun (WGS) entry which is preliminary data.</text>
</comment>
<dbReference type="SUPFAM" id="SSF51735">
    <property type="entry name" value="NAD(P)-binding Rossmann-fold domains"/>
    <property type="match status" value="1"/>
</dbReference>
<dbReference type="NCBIfam" id="NF047420">
    <property type="entry name" value="EF_P_mod_YmfI"/>
    <property type="match status" value="1"/>
</dbReference>
<evidence type="ECO:0000256" key="1">
    <source>
        <dbReference type="ARBA" id="ARBA00006484"/>
    </source>
</evidence>
<protein>
    <submittedName>
        <fullName evidence="4">Short-chain dehydrogenase/reductase SDR</fullName>
        <ecNumber evidence="4">1.1.1.100</ecNumber>
    </submittedName>
</protein>
<dbReference type="InterPro" id="IPR050259">
    <property type="entry name" value="SDR"/>
</dbReference>
<dbReference type="NCBIfam" id="NF009466">
    <property type="entry name" value="PRK12826.1-2"/>
    <property type="match status" value="1"/>
</dbReference>
<dbReference type="EC" id="1.1.1.100" evidence="4"/>